<comment type="caution">
    <text evidence="1">The sequence shown here is derived from an EMBL/GenBank/DDBJ whole genome shotgun (WGS) entry which is preliminary data.</text>
</comment>
<dbReference type="AlphaFoldDB" id="A0ABD4T898"/>
<sequence length="871" mass="97840">MSSLLAGNQGGLRRPSPLFRLCEVGHIRRFQAAQRLEDLRAGALRGESGGTQSMGFLAKWFGRWRVDQQRRDWTASVQRVMEDESLKSRLQRLTTFHKQLFPWLAIPGPGVPITVPIAALLWQVQPAQAHATLGILADAGLIQAQGEGYLLIHDFRILARHLLTDGFPAGMVFPSLNLSWSRAHAIFLQRLLSDSSPWSDHYLSTQLEWHLQQADQPDLIQGLLDEYLQRDQPDFLEKLLGAGFWLDRALGMAQAQAHAISDAHARVYAQAQYALLRSLRRLRMQAVPSSWVRELLYAEQWTLEEAFAYLDMQSDPHLRAQILQDLGPVLCPEEWPRLLSAVEFLGADAAKAVALRGLVSHLPSKHKPRVLECIEGMENSFYAALALGSFAPFLPLPLMDRAVRMLASFSDEMNQATVLAQFLPHVTKPVRKRLLGLFQRFQSSEAKMLVLVTLLDHPPKLKSEVYELAEAVLSPLDYAQFQKQVQGNVPLEEGNLLASVEGAATEAEKAMILIDAASACSAKQLEDLWAIAQGIEDEGLRINTLLHLIPLYPNFDDQQWQNLLASVQSRSVQLDILVQWVQWSEQALPMALAFVEQLSDPLSQLDAKIQLLADYPKWADEVLEAIARQPDESRQVERLVNTIPQLPDRLIAKALDLALTLKSPLGREWVLNQLTPRLDLDQMLATIHQLGYLTYPQAALVNLACQIEKYSLEMGVDSALDDILDSRWNEIQGLDPLIKGTQNWRQTLAAILAMPDPYYRARILGRFLHELDWRLMEKKQWSEILQCLESSTPQDLINLFPQLALGAMAQVGTEILPPFKQLCLSLATVSEALPRVPLDRLHTDCKVFDPATPAEAVSDTYRFGEDIADGL</sequence>
<evidence type="ECO:0008006" key="3">
    <source>
        <dbReference type="Google" id="ProtNLM"/>
    </source>
</evidence>
<accession>A0ABD4T898</accession>
<dbReference type="RefSeq" id="WP_166277661.1">
    <property type="nucleotide sequence ID" value="NZ_JTHE03000109.1"/>
</dbReference>
<keyword evidence="2" id="KW-1185">Reference proteome</keyword>
<name>A0ABD4T898_9CYAN</name>
<organism evidence="1 2">
    <name type="scientific">Lyngbya confervoides BDU141951</name>
    <dbReference type="NCBI Taxonomy" id="1574623"/>
    <lineage>
        <taxon>Bacteria</taxon>
        <taxon>Bacillati</taxon>
        <taxon>Cyanobacteriota</taxon>
        <taxon>Cyanophyceae</taxon>
        <taxon>Oscillatoriophycideae</taxon>
        <taxon>Oscillatoriales</taxon>
        <taxon>Microcoleaceae</taxon>
        <taxon>Lyngbya</taxon>
    </lineage>
</organism>
<gene>
    <name evidence="1" type="ORF">QQ91_0019560</name>
</gene>
<reference evidence="1 2" key="1">
    <citation type="journal article" date="2015" name="Genome Announc.">
        <title>Draft Genome Sequence of Filamentous Marine Cyanobacterium Lyngbya confervoides Strain BDU141951.</title>
        <authorList>
            <person name="Chandrababunaidu M.M."/>
            <person name="Sen D."/>
            <person name="Tripathy S."/>
        </authorList>
    </citation>
    <scope>NUCLEOTIDE SEQUENCE [LARGE SCALE GENOMIC DNA]</scope>
    <source>
        <strain evidence="1 2">BDU141951</strain>
    </source>
</reference>
<protein>
    <recommendedName>
        <fullName evidence="3">HEAT repeat domain-containing protein</fullName>
    </recommendedName>
</protein>
<dbReference type="Proteomes" id="UP000031561">
    <property type="component" value="Unassembled WGS sequence"/>
</dbReference>
<evidence type="ECO:0000313" key="1">
    <source>
        <dbReference type="EMBL" id="MCM1985022.1"/>
    </source>
</evidence>
<evidence type="ECO:0000313" key="2">
    <source>
        <dbReference type="Proteomes" id="UP000031561"/>
    </source>
</evidence>
<dbReference type="EMBL" id="JTHE03000109">
    <property type="protein sequence ID" value="MCM1985022.1"/>
    <property type="molecule type" value="Genomic_DNA"/>
</dbReference>
<proteinExistence type="predicted"/>